<dbReference type="InterPro" id="IPR005761">
    <property type="entry name" value="UDP-N-AcMur-Glu-dNH2Pim_ligase"/>
</dbReference>
<evidence type="ECO:0000256" key="4">
    <source>
        <dbReference type="ARBA" id="ARBA00022984"/>
    </source>
</evidence>
<keyword evidence="7" id="KW-0067">ATP-binding</keyword>
<evidence type="ECO:0000256" key="3">
    <source>
        <dbReference type="ARBA" id="ARBA00022960"/>
    </source>
</evidence>
<keyword evidence="7 12" id="KW-0436">Ligase</keyword>
<dbReference type="KEGG" id="hhk:HH1059_18280"/>
<evidence type="ECO:0000256" key="7">
    <source>
        <dbReference type="HAMAP-Rule" id="MF_00208"/>
    </source>
</evidence>
<dbReference type="RefSeq" id="WP_096409869.1">
    <property type="nucleotide sequence ID" value="NZ_AP017372.2"/>
</dbReference>
<dbReference type="SUPFAM" id="SSF63418">
    <property type="entry name" value="MurE/MurF N-terminal domain"/>
    <property type="match status" value="1"/>
</dbReference>
<feature type="modified residue" description="N6-carboxylysine" evidence="7">
    <location>
        <position position="233"/>
    </location>
</feature>
<dbReference type="Proteomes" id="UP000218890">
    <property type="component" value="Chromosome"/>
</dbReference>
<keyword evidence="5 7" id="KW-0131">Cell cycle</keyword>
<feature type="binding site" evidence="7">
    <location>
        <position position="34"/>
    </location>
    <ligand>
        <name>UDP-N-acetyl-alpha-D-muramoyl-L-alanyl-D-glutamate</name>
        <dbReference type="ChEBI" id="CHEBI:83900"/>
    </ligand>
</feature>
<feature type="binding site" evidence="7">
    <location>
        <position position="201"/>
    </location>
    <ligand>
        <name>UDP-N-acetyl-alpha-D-muramoyl-L-alanyl-D-glutamate</name>
        <dbReference type="ChEBI" id="CHEBI:83900"/>
    </ligand>
</feature>
<keyword evidence="13" id="KW-1185">Reference proteome</keyword>
<feature type="domain" description="Mur ligase C-terminal" evidence="10">
    <location>
        <begin position="344"/>
        <end position="473"/>
    </location>
</feature>
<dbReference type="GO" id="GO:0071555">
    <property type="term" value="P:cell wall organization"/>
    <property type="evidence" value="ECO:0007669"/>
    <property type="project" value="UniProtKB-KW"/>
</dbReference>
<keyword evidence="4 7" id="KW-0573">Peptidoglycan synthesis</keyword>
<dbReference type="GO" id="GO:0051301">
    <property type="term" value="P:cell division"/>
    <property type="evidence" value="ECO:0007669"/>
    <property type="project" value="UniProtKB-KW"/>
</dbReference>
<dbReference type="Pfam" id="PF02875">
    <property type="entry name" value="Mur_ligase_C"/>
    <property type="match status" value="1"/>
</dbReference>
<keyword evidence="7" id="KW-0460">Magnesium</keyword>
<keyword evidence="7" id="KW-0547">Nucleotide-binding</keyword>
<dbReference type="PANTHER" id="PTHR23135">
    <property type="entry name" value="MUR LIGASE FAMILY MEMBER"/>
    <property type="match status" value="1"/>
</dbReference>
<organism evidence="12 13">
    <name type="scientific">Halorhodospira halochloris</name>
    <name type="common">Ectothiorhodospira halochloris</name>
    <dbReference type="NCBI Taxonomy" id="1052"/>
    <lineage>
        <taxon>Bacteria</taxon>
        <taxon>Pseudomonadati</taxon>
        <taxon>Pseudomonadota</taxon>
        <taxon>Gammaproteobacteria</taxon>
        <taxon>Chromatiales</taxon>
        <taxon>Ectothiorhodospiraceae</taxon>
        <taxon>Halorhodospira</taxon>
    </lineage>
</organism>
<comment type="catalytic activity">
    <reaction evidence="7">
        <text>UDP-N-acetyl-alpha-D-muramoyl-L-alanyl-D-glutamate + meso-2,6-diaminopimelate + ATP = UDP-N-acetyl-alpha-D-muramoyl-L-alanyl-gamma-D-glutamyl-meso-2,6-diaminopimelate + ADP + phosphate + H(+)</text>
        <dbReference type="Rhea" id="RHEA:23676"/>
        <dbReference type="ChEBI" id="CHEBI:15378"/>
        <dbReference type="ChEBI" id="CHEBI:30616"/>
        <dbReference type="ChEBI" id="CHEBI:43474"/>
        <dbReference type="ChEBI" id="CHEBI:57791"/>
        <dbReference type="ChEBI" id="CHEBI:83900"/>
        <dbReference type="ChEBI" id="CHEBI:83905"/>
        <dbReference type="ChEBI" id="CHEBI:456216"/>
        <dbReference type="EC" id="6.3.2.13"/>
    </reaction>
</comment>
<feature type="binding site" evidence="7">
    <location>
        <position position="199"/>
    </location>
    <ligand>
        <name>UDP-N-acetyl-alpha-D-muramoyl-L-alanyl-D-glutamate</name>
        <dbReference type="ChEBI" id="CHEBI:83900"/>
    </ligand>
</feature>
<gene>
    <name evidence="7 12" type="primary">murE</name>
    <name evidence="12" type="ORF">HH1059_18280</name>
</gene>
<dbReference type="InterPro" id="IPR004101">
    <property type="entry name" value="Mur_ligase_C"/>
</dbReference>
<feature type="domain" description="Mur ligase N-terminal catalytic" evidence="9">
    <location>
        <begin position="26"/>
        <end position="108"/>
    </location>
</feature>
<dbReference type="Gene3D" id="3.40.1390.10">
    <property type="entry name" value="MurE/MurF, N-terminal domain"/>
    <property type="match status" value="1"/>
</dbReference>
<sequence>MTSRGSSQVGLDWLLQPWLDKAPVAEVSGVCADSRDIKPGDLFAALLGDSRHGLEFSAQAIEQGAAAIAWEPGQGVSLDTVRRKTADSGVPLVEVPQLGCRLGSIAARLYGDPSQQLEVAAVTGTDGKTSVTHFIAQLLSEQSSPWGVIGTLGYGLPGRLELSRLTTPDSAQLQQAFFHCQTAGCSGVALEASSHALEQGRLAAAKVDVAVLTHLGRDHLDYHGSLEAYADAKRRLFEINSLRAQIINLDDEFGQRLCERAGSAVFTYSLHNPEADIYAVSVEQQPYGSDIELRVGKTTYKTSVPLLGRFNVANALAAVGVALALGRPLEDVIAKLPGLQPVAGRMERFIRPGYPLVVVDYAHTPGSLQYSLEALRQHCQGKVTVVFGCGGERDTGKRPLMGQVAAHHADAVWITDDNPRGEDAEQIRRAISQGARDCANSAAISVQPDRAQAIQQAIAHAGADDAVLVAGKGHESTQQIGAEYIPFSDREVVLAALEPEEVRRCCP</sequence>
<accession>A0A0X8XBH1</accession>
<dbReference type="InterPro" id="IPR036565">
    <property type="entry name" value="Mur-like_cat_sf"/>
</dbReference>
<evidence type="ECO:0000256" key="5">
    <source>
        <dbReference type="ARBA" id="ARBA00023306"/>
    </source>
</evidence>
<dbReference type="GO" id="GO:0009252">
    <property type="term" value="P:peptidoglycan biosynthetic process"/>
    <property type="evidence" value="ECO:0007669"/>
    <property type="project" value="UniProtKB-UniRule"/>
</dbReference>
<feature type="domain" description="Mur ligase central" evidence="11">
    <location>
        <begin position="122"/>
        <end position="322"/>
    </location>
</feature>
<comment type="caution">
    <text evidence="7">Lacks conserved residue(s) required for the propagation of feature annotation.</text>
</comment>
<comment type="function">
    <text evidence="7">Catalyzes the addition of meso-diaminopimelic acid to the nucleotide precursor UDP-N-acetylmuramoyl-L-alanyl-D-glutamate (UMAG) in the biosynthesis of bacterial cell-wall peptidoglycan.</text>
</comment>
<comment type="cofactor">
    <cofactor evidence="7">
        <name>Mg(2+)</name>
        <dbReference type="ChEBI" id="CHEBI:18420"/>
    </cofactor>
</comment>
<dbReference type="Gene3D" id="3.90.190.20">
    <property type="entry name" value="Mur ligase, C-terminal domain"/>
    <property type="match status" value="1"/>
</dbReference>
<dbReference type="HAMAP" id="MF_00208">
    <property type="entry name" value="MurE"/>
    <property type="match status" value="1"/>
</dbReference>
<evidence type="ECO:0000313" key="12">
    <source>
        <dbReference type="EMBL" id="BAU58517.1"/>
    </source>
</evidence>
<comment type="pathway">
    <text evidence="7 8">Cell wall biogenesis; peptidoglycan biosynthesis.</text>
</comment>
<dbReference type="UniPathway" id="UPA00219"/>
<dbReference type="InterPro" id="IPR000713">
    <property type="entry name" value="Mur_ligase_N"/>
</dbReference>
<dbReference type="GO" id="GO:0005524">
    <property type="term" value="F:ATP binding"/>
    <property type="evidence" value="ECO:0007669"/>
    <property type="project" value="UniProtKB-UniRule"/>
</dbReference>
<proteinExistence type="inferred from homology"/>
<dbReference type="GO" id="GO:0005737">
    <property type="term" value="C:cytoplasm"/>
    <property type="evidence" value="ECO:0007669"/>
    <property type="project" value="UniProtKB-SubCell"/>
</dbReference>
<dbReference type="OrthoDB" id="9800958at2"/>
<comment type="subcellular location">
    <subcellularLocation>
        <location evidence="7 8">Cytoplasm</location>
    </subcellularLocation>
</comment>
<keyword evidence="2 7" id="KW-0132">Cell division</keyword>
<feature type="binding site" evidence="7">
    <location>
        <position position="475"/>
    </location>
    <ligand>
        <name>meso-2,6-diaminopimelate</name>
        <dbReference type="ChEBI" id="CHEBI:57791"/>
    </ligand>
</feature>
<dbReference type="Pfam" id="PF08245">
    <property type="entry name" value="Mur_ligase_M"/>
    <property type="match status" value="1"/>
</dbReference>
<dbReference type="InterPro" id="IPR013221">
    <property type="entry name" value="Mur_ligase_cen"/>
</dbReference>
<feature type="binding site" evidence="7">
    <location>
        <position position="393"/>
    </location>
    <ligand>
        <name>meso-2,6-diaminopimelate</name>
        <dbReference type="ChEBI" id="CHEBI:57791"/>
    </ligand>
</feature>
<dbReference type="InterPro" id="IPR035911">
    <property type="entry name" value="MurE/MurF_N"/>
</dbReference>
<keyword evidence="3 7" id="KW-0133">Cell shape</keyword>
<dbReference type="Gene3D" id="3.40.1190.10">
    <property type="entry name" value="Mur-like, catalytic domain"/>
    <property type="match status" value="1"/>
</dbReference>
<feature type="binding site" evidence="7">
    <location>
        <begin position="124"/>
        <end position="130"/>
    </location>
    <ligand>
        <name>ATP</name>
        <dbReference type="ChEBI" id="CHEBI:30616"/>
    </ligand>
</feature>
<dbReference type="GO" id="GO:0000287">
    <property type="term" value="F:magnesium ion binding"/>
    <property type="evidence" value="ECO:0007669"/>
    <property type="project" value="UniProtKB-UniRule"/>
</dbReference>
<feature type="binding site" evidence="7">
    <location>
        <position position="193"/>
    </location>
    <ligand>
        <name>UDP-N-acetyl-alpha-D-muramoyl-L-alanyl-D-glutamate</name>
        <dbReference type="ChEBI" id="CHEBI:83900"/>
    </ligand>
</feature>
<evidence type="ECO:0000313" key="13">
    <source>
        <dbReference type="Proteomes" id="UP000218890"/>
    </source>
</evidence>
<evidence type="ECO:0000259" key="11">
    <source>
        <dbReference type="Pfam" id="PF08245"/>
    </source>
</evidence>
<evidence type="ECO:0000256" key="2">
    <source>
        <dbReference type="ARBA" id="ARBA00022618"/>
    </source>
</evidence>
<comment type="similarity">
    <text evidence="1 7">Belongs to the MurCDEF family. MurE subfamily.</text>
</comment>
<keyword evidence="6 7" id="KW-0961">Cell wall biogenesis/degradation</keyword>
<protein>
    <recommendedName>
        <fullName evidence="7">UDP-N-acetylmuramoyl-L-alanyl-D-glutamate--2,6-diaminopimelate ligase</fullName>
        <ecNumber evidence="7">6.3.2.13</ecNumber>
    </recommendedName>
    <alternativeName>
        <fullName evidence="7">Meso-A2pm-adding enzyme</fullName>
    </alternativeName>
    <alternativeName>
        <fullName evidence="7">Meso-diaminopimelate-adding enzyme</fullName>
    </alternativeName>
    <alternativeName>
        <fullName evidence="7">UDP-MurNAc-L-Ala-D-Glu:meso-diaminopimelate ligase</fullName>
    </alternativeName>
    <alternativeName>
        <fullName evidence="7">UDP-MurNAc-tripeptide synthetase</fullName>
    </alternativeName>
    <alternativeName>
        <fullName evidence="7">UDP-N-acetylmuramyl-tripeptide synthetase</fullName>
    </alternativeName>
</protein>
<reference evidence="12" key="1">
    <citation type="submission" date="2016-02" db="EMBL/GenBank/DDBJ databases">
        <title>Halorhodospira halochloris DSM-1059 complete genome, version 2.</title>
        <authorList>
            <person name="Tsukatani Y."/>
        </authorList>
    </citation>
    <scope>NUCLEOTIDE SEQUENCE</scope>
    <source>
        <strain evidence="12">DSM 1059</strain>
    </source>
</reference>
<dbReference type="Pfam" id="PF01225">
    <property type="entry name" value="Mur_ligase"/>
    <property type="match status" value="1"/>
</dbReference>
<dbReference type="EC" id="6.3.2.13" evidence="7"/>
<feature type="binding site" evidence="7">
    <location>
        <position position="471"/>
    </location>
    <ligand>
        <name>meso-2,6-diaminopimelate</name>
        <dbReference type="ChEBI" id="CHEBI:57791"/>
    </ligand>
</feature>
<dbReference type="NCBIfam" id="NF001126">
    <property type="entry name" value="PRK00139.1-4"/>
    <property type="match status" value="1"/>
</dbReference>
<dbReference type="SUPFAM" id="SSF53623">
    <property type="entry name" value="MurD-like peptide ligases, catalytic domain"/>
    <property type="match status" value="1"/>
</dbReference>
<dbReference type="NCBIfam" id="NF001124">
    <property type="entry name" value="PRK00139.1-2"/>
    <property type="match status" value="1"/>
</dbReference>
<evidence type="ECO:0000259" key="10">
    <source>
        <dbReference type="Pfam" id="PF02875"/>
    </source>
</evidence>
<dbReference type="NCBIfam" id="TIGR01085">
    <property type="entry name" value="murE"/>
    <property type="match status" value="1"/>
</dbReference>
<dbReference type="PANTHER" id="PTHR23135:SF4">
    <property type="entry name" value="UDP-N-ACETYLMURAMOYL-L-ALANYL-D-GLUTAMATE--2,6-DIAMINOPIMELATE LIGASE MURE HOMOLOG, CHLOROPLASTIC"/>
    <property type="match status" value="1"/>
</dbReference>
<feature type="short sequence motif" description="Meso-diaminopimelate recognition motif" evidence="7">
    <location>
        <begin position="417"/>
        <end position="420"/>
    </location>
</feature>
<dbReference type="GO" id="GO:0008360">
    <property type="term" value="P:regulation of cell shape"/>
    <property type="evidence" value="ECO:0007669"/>
    <property type="project" value="UniProtKB-KW"/>
</dbReference>
<keyword evidence="7" id="KW-0963">Cytoplasm</keyword>
<evidence type="ECO:0000259" key="9">
    <source>
        <dbReference type="Pfam" id="PF01225"/>
    </source>
</evidence>
<feature type="binding site" evidence="7">
    <location>
        <begin position="417"/>
        <end position="420"/>
    </location>
    <ligand>
        <name>meso-2,6-diaminopimelate</name>
        <dbReference type="ChEBI" id="CHEBI:57791"/>
    </ligand>
</feature>
<dbReference type="InterPro" id="IPR036615">
    <property type="entry name" value="Mur_ligase_C_dom_sf"/>
</dbReference>
<comment type="PTM">
    <text evidence="7">Carboxylation is probably crucial for Mg(2+) binding and, consequently, for the gamma-phosphate positioning of ATP.</text>
</comment>
<dbReference type="GO" id="GO:0008765">
    <property type="term" value="F:UDP-N-acetylmuramoylalanyl-D-glutamate-2,6-diaminopimelate ligase activity"/>
    <property type="evidence" value="ECO:0007669"/>
    <property type="project" value="UniProtKB-UniRule"/>
</dbReference>
<evidence type="ECO:0000256" key="6">
    <source>
        <dbReference type="ARBA" id="ARBA00023316"/>
    </source>
</evidence>
<evidence type="ECO:0000256" key="1">
    <source>
        <dbReference type="ARBA" id="ARBA00005898"/>
    </source>
</evidence>
<feature type="binding site" evidence="7">
    <location>
        <begin position="166"/>
        <end position="167"/>
    </location>
    <ligand>
        <name>UDP-N-acetyl-alpha-D-muramoyl-L-alanyl-D-glutamate</name>
        <dbReference type="ChEBI" id="CHEBI:83900"/>
    </ligand>
</feature>
<dbReference type="EMBL" id="AP017372">
    <property type="protein sequence ID" value="BAU58517.1"/>
    <property type="molecule type" value="Genomic_DNA"/>
</dbReference>
<evidence type="ECO:0000256" key="8">
    <source>
        <dbReference type="RuleBase" id="RU004135"/>
    </source>
</evidence>
<name>A0A0X8XBH1_HALHR</name>
<dbReference type="AlphaFoldDB" id="A0A0X8XBH1"/>
<dbReference type="SUPFAM" id="SSF53244">
    <property type="entry name" value="MurD-like peptide ligases, peptide-binding domain"/>
    <property type="match status" value="1"/>
</dbReference>